<gene>
    <name evidence="2" type="ORF">LX73_0080</name>
</gene>
<organism evidence="2 3">
    <name type="scientific">Fodinibius salinus</name>
    <dbReference type="NCBI Taxonomy" id="860790"/>
    <lineage>
        <taxon>Bacteria</taxon>
        <taxon>Pseudomonadati</taxon>
        <taxon>Balneolota</taxon>
        <taxon>Balneolia</taxon>
        <taxon>Balneolales</taxon>
        <taxon>Balneolaceae</taxon>
        <taxon>Fodinibius</taxon>
    </lineage>
</organism>
<dbReference type="RefSeq" id="WP_148897489.1">
    <property type="nucleotide sequence ID" value="NZ_VNHY01000001.1"/>
</dbReference>
<comment type="caution">
    <text evidence="2">The sequence shown here is derived from an EMBL/GenBank/DDBJ whole genome shotgun (WGS) entry which is preliminary data.</text>
</comment>
<dbReference type="Gene3D" id="3.30.70.2050">
    <property type="match status" value="1"/>
</dbReference>
<keyword evidence="1" id="KW-1133">Transmembrane helix</keyword>
<feature type="transmembrane region" description="Helical" evidence="1">
    <location>
        <begin position="17"/>
        <end position="36"/>
    </location>
</feature>
<sequence>MVEEQKGLTNKKDTTMYLYKLLKIIAVIGLLLLVTACSQEPAEIHYGNDECAHCKMMITDAQFASQIVTDKGKVHKFDAIECMAIYYQMNQDELDGAKLYVSNYAKPGNWLNAKKTQFVKSEVVNSPMGESLIAFPSRKEAEKHISDRPGKLLKWAEVSQIEM</sequence>
<evidence type="ECO:0000313" key="3">
    <source>
        <dbReference type="Proteomes" id="UP000324595"/>
    </source>
</evidence>
<evidence type="ECO:0000256" key="1">
    <source>
        <dbReference type="SAM" id="Phobius"/>
    </source>
</evidence>
<keyword evidence="1" id="KW-0812">Transmembrane</keyword>
<dbReference type="Proteomes" id="UP000324595">
    <property type="component" value="Unassembled WGS sequence"/>
</dbReference>
<keyword evidence="3" id="KW-1185">Reference proteome</keyword>
<dbReference type="PANTHER" id="PTHR41247">
    <property type="entry name" value="HTH-TYPE TRANSCRIPTIONAL REPRESSOR YCNK"/>
    <property type="match status" value="1"/>
</dbReference>
<evidence type="ECO:0000313" key="2">
    <source>
        <dbReference type="EMBL" id="TYP94791.1"/>
    </source>
</evidence>
<dbReference type="AlphaFoldDB" id="A0A5D3YQF5"/>
<name>A0A5D3YQF5_9BACT</name>
<reference evidence="2 3" key="1">
    <citation type="submission" date="2019-07" db="EMBL/GenBank/DDBJ databases">
        <title>Genomic Encyclopedia of Archaeal and Bacterial Type Strains, Phase II (KMG-II): from individual species to whole genera.</title>
        <authorList>
            <person name="Goeker M."/>
        </authorList>
    </citation>
    <scope>NUCLEOTIDE SEQUENCE [LARGE SCALE GENOMIC DNA]</scope>
    <source>
        <strain evidence="2 3">DSM 21935</strain>
    </source>
</reference>
<dbReference type="InterPro" id="IPR008719">
    <property type="entry name" value="N2O_reductase_NosL"/>
</dbReference>
<keyword evidence="1" id="KW-0472">Membrane</keyword>
<dbReference type="EMBL" id="VNHY01000001">
    <property type="protein sequence ID" value="TYP94791.1"/>
    <property type="molecule type" value="Genomic_DNA"/>
</dbReference>
<protein>
    <submittedName>
        <fullName evidence="2">Copper chaperone NosL</fullName>
    </submittedName>
</protein>
<dbReference type="OrthoDB" id="9792749at2"/>
<dbReference type="PANTHER" id="PTHR41247:SF1">
    <property type="entry name" value="HTH-TYPE TRANSCRIPTIONAL REPRESSOR YCNK"/>
    <property type="match status" value="1"/>
</dbReference>
<proteinExistence type="predicted"/>
<dbReference type="SUPFAM" id="SSF160387">
    <property type="entry name" value="NosL/MerB-like"/>
    <property type="match status" value="1"/>
</dbReference>
<accession>A0A5D3YQF5</accession>
<dbReference type="Pfam" id="PF05573">
    <property type="entry name" value="NosL"/>
    <property type="match status" value="1"/>
</dbReference>